<dbReference type="Pfam" id="PF02949">
    <property type="entry name" value="7tm_6"/>
    <property type="match status" value="1"/>
</dbReference>
<sequence length="113" mass="13460">MLLAYYRKLFFGVPPEEVEMVSYYYHKSQPERQLPFIMWFPFDDTAAPMYYVVAVFDGYLMILTLILAFHINSCTLIFAIHIRGQYQILAEYLHEVGNPRVFRSWDTRPPSPR</sequence>
<keyword evidence="6 9" id="KW-0472">Membrane</keyword>
<dbReference type="InterPro" id="IPR004117">
    <property type="entry name" value="7tm6_olfct_rcpt"/>
</dbReference>
<dbReference type="AlphaFoldDB" id="A0A8D9AU84"/>
<dbReference type="GO" id="GO:0005549">
    <property type="term" value="F:odorant binding"/>
    <property type="evidence" value="ECO:0007669"/>
    <property type="project" value="InterPro"/>
</dbReference>
<evidence type="ECO:0000256" key="3">
    <source>
        <dbReference type="ARBA" id="ARBA00022692"/>
    </source>
</evidence>
<evidence type="ECO:0000256" key="9">
    <source>
        <dbReference type="SAM" id="Phobius"/>
    </source>
</evidence>
<organism evidence="10">
    <name type="scientific">Cacopsylla melanoneura</name>
    <dbReference type="NCBI Taxonomy" id="428564"/>
    <lineage>
        <taxon>Eukaryota</taxon>
        <taxon>Metazoa</taxon>
        <taxon>Ecdysozoa</taxon>
        <taxon>Arthropoda</taxon>
        <taxon>Hexapoda</taxon>
        <taxon>Insecta</taxon>
        <taxon>Pterygota</taxon>
        <taxon>Neoptera</taxon>
        <taxon>Paraneoptera</taxon>
        <taxon>Hemiptera</taxon>
        <taxon>Sternorrhyncha</taxon>
        <taxon>Psylloidea</taxon>
        <taxon>Psyllidae</taxon>
        <taxon>Psyllinae</taxon>
        <taxon>Cacopsylla</taxon>
    </lineage>
</organism>
<name>A0A8D9AU84_9HEMI</name>
<keyword evidence="2" id="KW-0716">Sensory transduction</keyword>
<dbReference type="GO" id="GO:0007165">
    <property type="term" value="P:signal transduction"/>
    <property type="evidence" value="ECO:0007669"/>
    <property type="project" value="UniProtKB-KW"/>
</dbReference>
<evidence type="ECO:0000256" key="2">
    <source>
        <dbReference type="ARBA" id="ARBA00022606"/>
    </source>
</evidence>
<comment type="subcellular location">
    <subcellularLocation>
        <location evidence="1">Membrane</location>
        <topology evidence="1">Multi-pass membrane protein</topology>
    </subcellularLocation>
</comment>
<accession>A0A8D9AU84</accession>
<dbReference type="GO" id="GO:0016020">
    <property type="term" value="C:membrane"/>
    <property type="evidence" value="ECO:0007669"/>
    <property type="project" value="UniProtKB-SubCell"/>
</dbReference>
<dbReference type="GO" id="GO:0004984">
    <property type="term" value="F:olfactory receptor activity"/>
    <property type="evidence" value="ECO:0007669"/>
    <property type="project" value="InterPro"/>
</dbReference>
<keyword evidence="3 9" id="KW-0812">Transmembrane</keyword>
<evidence type="ECO:0000256" key="7">
    <source>
        <dbReference type="ARBA" id="ARBA00023170"/>
    </source>
</evidence>
<evidence type="ECO:0000256" key="1">
    <source>
        <dbReference type="ARBA" id="ARBA00004141"/>
    </source>
</evidence>
<keyword evidence="8" id="KW-0807">Transducer</keyword>
<proteinExistence type="predicted"/>
<evidence type="ECO:0000256" key="8">
    <source>
        <dbReference type="ARBA" id="ARBA00023224"/>
    </source>
</evidence>
<keyword evidence="4" id="KW-0552">Olfaction</keyword>
<dbReference type="EMBL" id="HBUF01589518">
    <property type="protein sequence ID" value="CAG6772878.1"/>
    <property type="molecule type" value="Transcribed_RNA"/>
</dbReference>
<keyword evidence="5 9" id="KW-1133">Transmembrane helix</keyword>
<protein>
    <submittedName>
        <fullName evidence="10">Uncharacterized protein</fullName>
    </submittedName>
</protein>
<evidence type="ECO:0000313" key="10">
    <source>
        <dbReference type="EMBL" id="CAG6772878.1"/>
    </source>
</evidence>
<keyword evidence="7" id="KW-0675">Receptor</keyword>
<evidence type="ECO:0000256" key="4">
    <source>
        <dbReference type="ARBA" id="ARBA00022725"/>
    </source>
</evidence>
<evidence type="ECO:0000256" key="6">
    <source>
        <dbReference type="ARBA" id="ARBA00023136"/>
    </source>
</evidence>
<evidence type="ECO:0000256" key="5">
    <source>
        <dbReference type="ARBA" id="ARBA00022989"/>
    </source>
</evidence>
<feature type="transmembrane region" description="Helical" evidence="9">
    <location>
        <begin position="58"/>
        <end position="80"/>
    </location>
</feature>
<reference evidence="10" key="1">
    <citation type="submission" date="2021-05" db="EMBL/GenBank/DDBJ databases">
        <authorList>
            <person name="Alioto T."/>
            <person name="Alioto T."/>
            <person name="Gomez Garrido J."/>
        </authorList>
    </citation>
    <scope>NUCLEOTIDE SEQUENCE</scope>
</reference>